<dbReference type="AlphaFoldDB" id="A0A6A3B0F8"/>
<evidence type="ECO:0000256" key="1">
    <source>
        <dbReference type="ARBA" id="ARBA00001974"/>
    </source>
</evidence>
<sequence length="517" mass="59473">MAHHCESTSLVISNSKIAIIGAGFSGIAAAKQLCHHNPIVFEASDSIGGVWKSCAYNSTKLQSTRKNYEFAEFPWPNRDDPTLPSKLDVLDYLESYAKHFDVLKFIKFNSKVVELRFFGCSETTELFGNAGYYWNRPLLGQPVWEIAVQTNDSNCLKWYAFEFVVVCIGQYGDIPKIPKFLNNKGPEIFEGKGKVLHTIDYCKLNKDAASQLLKGKKVVVVGYKKSAIDLVVECAQANQGDEGQPCTMVVRTPHWVAPHHWLFGLLFFIFYTTRSSELLRKRPNQTVFRTLLCYLLSPVRRGVSKFMESFLLWKLPLNKYGLKPDHRFEEDIASCMLATVPEDFFAEANKGNIVFKRAAEWWFWKEGIEFTDKTKMKADVVILATGYDGMKKLKTILPEPFCSMIEYPYGMMALYRHTIHPLIPKMAFVGYIESVSNVGASELRSIWLARLIDEKFKLPSAENMVEKTLREMEFMRKTIRFYQRPCISTFEINETDQICEEMRWLSKASRQDYSQKN</sequence>
<evidence type="ECO:0000313" key="9">
    <source>
        <dbReference type="Proteomes" id="UP000436088"/>
    </source>
</evidence>
<dbReference type="OrthoDB" id="66881at2759"/>
<organism evidence="8 9">
    <name type="scientific">Hibiscus syriacus</name>
    <name type="common">Rose of Sharon</name>
    <dbReference type="NCBI Taxonomy" id="106335"/>
    <lineage>
        <taxon>Eukaryota</taxon>
        <taxon>Viridiplantae</taxon>
        <taxon>Streptophyta</taxon>
        <taxon>Embryophyta</taxon>
        <taxon>Tracheophyta</taxon>
        <taxon>Spermatophyta</taxon>
        <taxon>Magnoliopsida</taxon>
        <taxon>eudicotyledons</taxon>
        <taxon>Gunneridae</taxon>
        <taxon>Pentapetalae</taxon>
        <taxon>rosids</taxon>
        <taxon>malvids</taxon>
        <taxon>Malvales</taxon>
        <taxon>Malvaceae</taxon>
        <taxon>Malvoideae</taxon>
        <taxon>Hibiscus</taxon>
    </lineage>
</organism>
<evidence type="ECO:0000256" key="7">
    <source>
        <dbReference type="RuleBase" id="RU361177"/>
    </source>
</evidence>
<gene>
    <name evidence="8" type="ORF">F3Y22_tig00110321pilonHSYRG00199</name>
</gene>
<reference evidence="8" key="1">
    <citation type="submission" date="2019-09" db="EMBL/GenBank/DDBJ databases">
        <title>Draft genome information of white flower Hibiscus syriacus.</title>
        <authorList>
            <person name="Kim Y.-M."/>
        </authorList>
    </citation>
    <scope>NUCLEOTIDE SEQUENCE [LARGE SCALE GENOMIC DNA]</scope>
    <source>
        <strain evidence="8">YM2019G1</strain>
    </source>
</reference>
<evidence type="ECO:0000256" key="4">
    <source>
        <dbReference type="ARBA" id="ARBA00022827"/>
    </source>
</evidence>
<keyword evidence="9" id="KW-1185">Reference proteome</keyword>
<dbReference type="SUPFAM" id="SSF51905">
    <property type="entry name" value="FAD/NAD(P)-binding domain"/>
    <property type="match status" value="1"/>
</dbReference>
<dbReference type="Pfam" id="PF00743">
    <property type="entry name" value="FMO-like"/>
    <property type="match status" value="1"/>
</dbReference>
<evidence type="ECO:0000256" key="6">
    <source>
        <dbReference type="ARBA" id="ARBA00023002"/>
    </source>
</evidence>
<dbReference type="Proteomes" id="UP000436088">
    <property type="component" value="Unassembled WGS sequence"/>
</dbReference>
<dbReference type="GO" id="GO:0050661">
    <property type="term" value="F:NADP binding"/>
    <property type="evidence" value="ECO:0007669"/>
    <property type="project" value="InterPro"/>
</dbReference>
<comment type="cofactor">
    <cofactor evidence="1 7">
        <name>FAD</name>
        <dbReference type="ChEBI" id="CHEBI:57692"/>
    </cofactor>
</comment>
<proteinExistence type="inferred from homology"/>
<dbReference type="Gene3D" id="3.50.50.60">
    <property type="entry name" value="FAD/NAD(P)-binding domain"/>
    <property type="match status" value="2"/>
</dbReference>
<keyword evidence="4 7" id="KW-0274">FAD</keyword>
<comment type="similarity">
    <text evidence="2 7">Belongs to the FMO family.</text>
</comment>
<keyword evidence="3 7" id="KW-0285">Flavoprotein</keyword>
<name>A0A6A3B0F8_HIBSY</name>
<comment type="caution">
    <text evidence="8">The sequence shown here is derived from an EMBL/GenBank/DDBJ whole genome shotgun (WGS) entry which is preliminary data.</text>
</comment>
<dbReference type="EMBL" id="VEPZ02000929">
    <property type="protein sequence ID" value="KAE8710450.1"/>
    <property type="molecule type" value="Genomic_DNA"/>
</dbReference>
<keyword evidence="6 7" id="KW-0560">Oxidoreductase</keyword>
<dbReference type="PANTHER" id="PTHR23023">
    <property type="entry name" value="DIMETHYLANILINE MONOOXYGENASE"/>
    <property type="match status" value="1"/>
</dbReference>
<dbReference type="InterPro" id="IPR036188">
    <property type="entry name" value="FAD/NAD-bd_sf"/>
</dbReference>
<evidence type="ECO:0000256" key="3">
    <source>
        <dbReference type="ARBA" id="ARBA00022630"/>
    </source>
</evidence>
<keyword evidence="5" id="KW-0521">NADP</keyword>
<dbReference type="InterPro" id="IPR050346">
    <property type="entry name" value="FMO-like"/>
</dbReference>
<dbReference type="EC" id="1.-.-.-" evidence="7"/>
<dbReference type="GO" id="GO:0050660">
    <property type="term" value="F:flavin adenine dinucleotide binding"/>
    <property type="evidence" value="ECO:0007669"/>
    <property type="project" value="InterPro"/>
</dbReference>
<dbReference type="GO" id="GO:0004499">
    <property type="term" value="F:N,N-dimethylaniline monooxygenase activity"/>
    <property type="evidence" value="ECO:0007669"/>
    <property type="project" value="InterPro"/>
</dbReference>
<evidence type="ECO:0000313" key="8">
    <source>
        <dbReference type="EMBL" id="KAE8710450.1"/>
    </source>
</evidence>
<evidence type="ECO:0000256" key="5">
    <source>
        <dbReference type="ARBA" id="ARBA00022857"/>
    </source>
</evidence>
<dbReference type="InterPro" id="IPR000960">
    <property type="entry name" value="Flavin_mOase"/>
</dbReference>
<dbReference type="FunFam" id="3.50.50.60:FF:000167">
    <property type="entry name" value="Flavin-containing monooxygenase"/>
    <property type="match status" value="1"/>
</dbReference>
<keyword evidence="7 8" id="KW-0503">Monooxygenase</keyword>
<dbReference type="PIRSF" id="PIRSF000332">
    <property type="entry name" value="FMO"/>
    <property type="match status" value="1"/>
</dbReference>
<protein>
    <recommendedName>
        <fullName evidence="7">Flavin-containing monooxygenase</fullName>
        <ecNumber evidence="7">1.-.-.-</ecNumber>
    </recommendedName>
</protein>
<dbReference type="InterPro" id="IPR020946">
    <property type="entry name" value="Flavin_mOase-like"/>
</dbReference>
<accession>A0A6A3B0F8</accession>
<evidence type="ECO:0000256" key="2">
    <source>
        <dbReference type="ARBA" id="ARBA00009183"/>
    </source>
</evidence>